<dbReference type="InterPro" id="IPR037066">
    <property type="entry name" value="Plug_dom_sf"/>
</dbReference>
<keyword evidence="5 9" id="KW-0798">TonB box</keyword>
<comment type="similarity">
    <text evidence="8 9">Belongs to the TonB-dependent receptor family.</text>
</comment>
<dbReference type="Gene3D" id="2.40.170.20">
    <property type="entry name" value="TonB-dependent receptor, beta-barrel domain"/>
    <property type="match status" value="1"/>
</dbReference>
<evidence type="ECO:0000259" key="11">
    <source>
        <dbReference type="Pfam" id="PF07715"/>
    </source>
</evidence>
<protein>
    <submittedName>
        <fullName evidence="13">TonB-dependent receptor</fullName>
    </submittedName>
</protein>
<dbReference type="InterPro" id="IPR000531">
    <property type="entry name" value="Beta-barrel_TonB"/>
</dbReference>
<proteinExistence type="inferred from homology"/>
<dbReference type="InterPro" id="IPR012910">
    <property type="entry name" value="Plug_dom"/>
</dbReference>
<evidence type="ECO:0000256" key="8">
    <source>
        <dbReference type="PROSITE-ProRule" id="PRU01360"/>
    </source>
</evidence>
<evidence type="ECO:0000256" key="5">
    <source>
        <dbReference type="ARBA" id="ARBA00023077"/>
    </source>
</evidence>
<evidence type="ECO:0000256" key="6">
    <source>
        <dbReference type="ARBA" id="ARBA00023136"/>
    </source>
</evidence>
<dbReference type="PROSITE" id="PS52016">
    <property type="entry name" value="TONB_DEPENDENT_REC_3"/>
    <property type="match status" value="1"/>
</dbReference>
<accession>A0ABR9UKN8</accession>
<keyword evidence="7 8" id="KW-0998">Cell outer membrane</keyword>
<organism evidence="13 14">
    <name type="scientific">Gloeocapsopsis crepidinum LEGE 06123</name>
    <dbReference type="NCBI Taxonomy" id="588587"/>
    <lineage>
        <taxon>Bacteria</taxon>
        <taxon>Bacillati</taxon>
        <taxon>Cyanobacteriota</taxon>
        <taxon>Cyanophyceae</taxon>
        <taxon>Oscillatoriophycideae</taxon>
        <taxon>Chroococcales</taxon>
        <taxon>Chroococcaceae</taxon>
        <taxon>Gloeocapsopsis</taxon>
    </lineage>
</organism>
<feature type="domain" description="AMIN" evidence="12">
    <location>
        <begin position="56"/>
        <end position="144"/>
    </location>
</feature>
<evidence type="ECO:0000256" key="3">
    <source>
        <dbReference type="ARBA" id="ARBA00022452"/>
    </source>
</evidence>
<dbReference type="Gene3D" id="2.170.130.10">
    <property type="entry name" value="TonB-dependent receptor, plug domain"/>
    <property type="match status" value="1"/>
</dbReference>
<keyword evidence="3 8" id="KW-1134">Transmembrane beta strand</keyword>
<evidence type="ECO:0000313" key="14">
    <source>
        <dbReference type="Proteomes" id="UP000651156"/>
    </source>
</evidence>
<keyword evidence="6 8" id="KW-0472">Membrane</keyword>
<dbReference type="CDD" id="cd01347">
    <property type="entry name" value="ligand_gated_channel"/>
    <property type="match status" value="1"/>
</dbReference>
<keyword evidence="14" id="KW-1185">Reference proteome</keyword>
<dbReference type="Pfam" id="PF00593">
    <property type="entry name" value="TonB_dep_Rec_b-barrel"/>
    <property type="match status" value="1"/>
</dbReference>
<feature type="domain" description="TonB-dependent receptor-like beta-barrel" evidence="10">
    <location>
        <begin position="428"/>
        <end position="812"/>
    </location>
</feature>
<feature type="domain" description="TonB-dependent receptor plug" evidence="11">
    <location>
        <begin position="178"/>
        <end position="283"/>
    </location>
</feature>
<dbReference type="Pfam" id="PF07715">
    <property type="entry name" value="Plug"/>
    <property type="match status" value="1"/>
</dbReference>
<gene>
    <name evidence="13" type="ORF">IQ230_00415</name>
</gene>
<name>A0ABR9UKN8_9CHRO</name>
<dbReference type="Proteomes" id="UP000651156">
    <property type="component" value="Unassembled WGS sequence"/>
</dbReference>
<evidence type="ECO:0000259" key="10">
    <source>
        <dbReference type="Pfam" id="PF00593"/>
    </source>
</evidence>
<dbReference type="EMBL" id="JADEWN010000001">
    <property type="protein sequence ID" value="MBE9188850.1"/>
    <property type="molecule type" value="Genomic_DNA"/>
</dbReference>
<comment type="caution">
    <text evidence="13">The sequence shown here is derived from an EMBL/GenBank/DDBJ whole genome shotgun (WGS) entry which is preliminary data.</text>
</comment>
<evidence type="ECO:0000313" key="13">
    <source>
        <dbReference type="EMBL" id="MBE9188850.1"/>
    </source>
</evidence>
<dbReference type="SUPFAM" id="SSF56935">
    <property type="entry name" value="Porins"/>
    <property type="match status" value="1"/>
</dbReference>
<dbReference type="PANTHER" id="PTHR30069:SF42">
    <property type="entry name" value="FERRIC AEROBACTIN RECEPTOR"/>
    <property type="match status" value="1"/>
</dbReference>
<evidence type="ECO:0000256" key="2">
    <source>
        <dbReference type="ARBA" id="ARBA00022448"/>
    </source>
</evidence>
<dbReference type="InterPro" id="IPR021731">
    <property type="entry name" value="AMIN_dom"/>
</dbReference>
<keyword evidence="2 8" id="KW-0813">Transport</keyword>
<evidence type="ECO:0000256" key="4">
    <source>
        <dbReference type="ARBA" id="ARBA00022692"/>
    </source>
</evidence>
<keyword evidence="13" id="KW-0675">Receptor</keyword>
<evidence type="ECO:0000256" key="1">
    <source>
        <dbReference type="ARBA" id="ARBA00004571"/>
    </source>
</evidence>
<dbReference type="InterPro" id="IPR039426">
    <property type="entry name" value="TonB-dep_rcpt-like"/>
</dbReference>
<sequence>MMERSHFRFVAIVSIVSVMSTQSIRAQESPTVQQKPAKIVAEWLAQSQPTVIQVTNVEVSATAEGIEIVLQTTAGEIPTPTTSVIDNTLIADIPNAVLILTDAEQFQATNPTSGITSVSVTNTENNQIRVAISGETTPPVAEVITADRELIFSVTPEADTAEAPIEIVVTATRTPEAVQNIPRSVTIINRDQIEQQTALRRDLQDILAQTVPGLGDVSPDGNTFSQQLRGRRVQILIDGVPIKSNLSTVQARDYRSIAPDAIERIEVVRGPTAIYGDGGTGGAINIITRQAGDQQFTSTAEIGIDAAAGGGNSFLTGDSFSNYLEYGFSGNEGIFDFVFNISRNDVGGFFDAQGSRIPFESVADTEIFNVFGKVGVNLNSQQRLQVSLNHYNEGENSTVRPDESILDIPGIQKARGITVPDVEFIGVPGRGNRNTVASLNYTNDALFGSQLQGQLYYRLNSRSSDAFDFRDFGDPIQQQQFDKEQWGARLQIQTPLSPAASLLWGADYSNENIRLDFNFGDDAEFDNTQGRVFRRVGGISIPYDFSNLGLFAQLQWDLNDRWLISGGARYERFNLSVDDFQTPFVPYRNITGGDLSFDDLALNLGTRYRVTDAVSLFANFAQGFSAPDFGRLLQGPPDELTSIEDDVNVTQPQKVDNYEIGVRGEWTNVQVSLAGFYNESELGTRLIPGAALAEIIRVPERIYGVEATIDWQPGGNWQLGGTATWQEGEFEEDDEFLAITSERISPLKLSAYVEHETLPGWSNRLQLLLVGNRTRAFNDGTEEVPISGYVTLDYIGSIQLGLGTLSIGIENLLNEQYFPVTSQYLGGFYEPDNIAARGRTLRVGYRVTW</sequence>
<evidence type="ECO:0000259" key="12">
    <source>
        <dbReference type="Pfam" id="PF11741"/>
    </source>
</evidence>
<dbReference type="InterPro" id="IPR036942">
    <property type="entry name" value="Beta-barrel_TonB_sf"/>
</dbReference>
<reference evidence="13 14" key="1">
    <citation type="submission" date="2020-10" db="EMBL/GenBank/DDBJ databases">
        <authorList>
            <person name="Castelo-Branco R."/>
            <person name="Eusebio N."/>
            <person name="Adriana R."/>
            <person name="Vieira A."/>
            <person name="Brugerolle De Fraissinette N."/>
            <person name="Rezende De Castro R."/>
            <person name="Schneider M.P."/>
            <person name="Vasconcelos V."/>
            <person name="Leao P.N."/>
        </authorList>
    </citation>
    <scope>NUCLEOTIDE SEQUENCE [LARGE SCALE GENOMIC DNA]</scope>
    <source>
        <strain evidence="13 14">LEGE 06123</strain>
    </source>
</reference>
<evidence type="ECO:0000256" key="7">
    <source>
        <dbReference type="ARBA" id="ARBA00023237"/>
    </source>
</evidence>
<dbReference type="Pfam" id="PF11741">
    <property type="entry name" value="AMIN"/>
    <property type="match status" value="1"/>
</dbReference>
<dbReference type="PANTHER" id="PTHR30069">
    <property type="entry name" value="TONB-DEPENDENT OUTER MEMBRANE RECEPTOR"/>
    <property type="match status" value="1"/>
</dbReference>
<evidence type="ECO:0000256" key="9">
    <source>
        <dbReference type="RuleBase" id="RU003357"/>
    </source>
</evidence>
<comment type="subcellular location">
    <subcellularLocation>
        <location evidence="1 8">Cell outer membrane</location>
        <topology evidence="1 8">Multi-pass membrane protein</topology>
    </subcellularLocation>
</comment>
<keyword evidence="4 8" id="KW-0812">Transmembrane</keyword>